<name>A0ABS7D5Q0_9BACL</name>
<evidence type="ECO:0000313" key="2">
    <source>
        <dbReference type="Proteomes" id="UP000812277"/>
    </source>
</evidence>
<gene>
    <name evidence="1" type="ORF">K0T92_10950</name>
</gene>
<organism evidence="1 2">
    <name type="scientific">Paenibacillus oenotherae</name>
    <dbReference type="NCBI Taxonomy" id="1435645"/>
    <lineage>
        <taxon>Bacteria</taxon>
        <taxon>Bacillati</taxon>
        <taxon>Bacillota</taxon>
        <taxon>Bacilli</taxon>
        <taxon>Bacillales</taxon>
        <taxon>Paenibacillaceae</taxon>
        <taxon>Paenibacillus</taxon>
    </lineage>
</organism>
<reference evidence="1 2" key="1">
    <citation type="submission" date="2021-07" db="EMBL/GenBank/DDBJ databases">
        <title>Paenibacillus radiodurans sp. nov., isolated from the southeastern edge of Tengger Desert.</title>
        <authorList>
            <person name="Zhang G."/>
        </authorList>
    </citation>
    <scope>NUCLEOTIDE SEQUENCE [LARGE SCALE GENOMIC DNA]</scope>
    <source>
        <strain evidence="1 2">DT7-4</strain>
    </source>
</reference>
<sequence length="46" mass="5273">MYAELNLVMRKFDDYFHAVSQNGATVHTKNRKLLATYNLINTSVPS</sequence>
<keyword evidence="2" id="KW-1185">Reference proteome</keyword>
<comment type="caution">
    <text evidence="1">The sequence shown here is derived from an EMBL/GenBank/DDBJ whole genome shotgun (WGS) entry which is preliminary data.</text>
</comment>
<protein>
    <submittedName>
        <fullName evidence="1">Uncharacterized protein</fullName>
    </submittedName>
</protein>
<accession>A0ABS7D5Q0</accession>
<proteinExistence type="predicted"/>
<dbReference type="EMBL" id="JAHZIJ010000006">
    <property type="protein sequence ID" value="MBW7475265.1"/>
    <property type="molecule type" value="Genomic_DNA"/>
</dbReference>
<dbReference type="Proteomes" id="UP000812277">
    <property type="component" value="Unassembled WGS sequence"/>
</dbReference>
<evidence type="ECO:0000313" key="1">
    <source>
        <dbReference type="EMBL" id="MBW7475265.1"/>
    </source>
</evidence>
<dbReference type="RefSeq" id="WP_219872513.1">
    <property type="nucleotide sequence ID" value="NZ_JAHZIJ010000006.1"/>
</dbReference>